<gene>
    <name evidence="1" type="primary">HIS1</name>
    <name evidence="1" type="ORF">CLIB1444_01S00276</name>
</gene>
<reference evidence="1" key="1">
    <citation type="submission" date="2022-06" db="EMBL/GenBank/DDBJ databases">
        <authorList>
            <person name="Legras J.-L."/>
            <person name="Devillers H."/>
            <person name="Grondin C."/>
        </authorList>
    </citation>
    <scope>NUCLEOTIDE SEQUENCE</scope>
    <source>
        <strain evidence="1">CLIB 1444</strain>
    </source>
</reference>
<accession>A0ACA9XZW4</accession>
<keyword evidence="1" id="KW-0328">Glycosyltransferase</keyword>
<keyword evidence="2" id="KW-1185">Reference proteome</keyword>
<keyword evidence="1" id="KW-0808">Transferase</keyword>
<comment type="caution">
    <text evidence="1">The sequence shown here is derived from an EMBL/GenBank/DDBJ whole genome shotgun (WGS) entry which is preliminary data.</text>
</comment>
<dbReference type="EMBL" id="CALSDN010000001">
    <property type="protein sequence ID" value="CAH6718151.1"/>
    <property type="molecule type" value="Genomic_DNA"/>
</dbReference>
<name>A0ACA9XZW4_9ASCO</name>
<evidence type="ECO:0000313" key="1">
    <source>
        <dbReference type="EMBL" id="CAH6718151.1"/>
    </source>
</evidence>
<dbReference type="Proteomes" id="UP001152531">
    <property type="component" value="Unassembled WGS sequence"/>
</dbReference>
<sequence>MDLVNHLPDRLLFAVPKKGRLYEKCCELLKGCDIQFRRSNRLDIALSTSLNVALIFLPAADIPVFVGEGNCDLGITGLDQIKEADMYDSINDLLDLNFGKCKLQIQVPENGPYDKPEQLIGKKIVSSFTKLSTDYFKSLEGNDSVSTNVRYVGGSVEASCALGVADGIVDLVESGETMRAAGLKAICTLLETSAHLISSKQPKFPELVQTIVQRFEGVLAAQKYVLCNYNAARKMLPEVLKITPGRRAATVSALESKPGEEEWVAVSSMIEKAKIGNIMDELKKAGASDILVFEIGNCRV</sequence>
<evidence type="ECO:0000313" key="2">
    <source>
        <dbReference type="Proteomes" id="UP001152531"/>
    </source>
</evidence>
<organism evidence="1 2">
    <name type="scientific">[Candida] jaroonii</name>
    <dbReference type="NCBI Taxonomy" id="467808"/>
    <lineage>
        <taxon>Eukaryota</taxon>
        <taxon>Fungi</taxon>
        <taxon>Dikarya</taxon>
        <taxon>Ascomycota</taxon>
        <taxon>Saccharomycotina</taxon>
        <taxon>Pichiomycetes</taxon>
        <taxon>Debaryomycetaceae</taxon>
        <taxon>Yamadazyma</taxon>
    </lineage>
</organism>
<proteinExistence type="predicted"/>
<protein>
    <submittedName>
        <fullName evidence="1">ATP phosphoribosyltransferase</fullName>
    </submittedName>
</protein>